<gene>
    <name evidence="1" type="ORF">ACFFTR_50605</name>
</gene>
<keyword evidence="2" id="KW-1185">Reference proteome</keyword>
<comment type="caution">
    <text evidence="1">The sequence shown here is derived from an EMBL/GenBank/DDBJ whole genome shotgun (WGS) entry which is preliminary data.</text>
</comment>
<dbReference type="EMBL" id="JBHMCA010000090">
    <property type="protein sequence ID" value="MFB9451367.1"/>
    <property type="molecule type" value="Genomic_DNA"/>
</dbReference>
<accession>A0ABV5MR68</accession>
<dbReference type="SUPFAM" id="SSF160424">
    <property type="entry name" value="BH3703-like"/>
    <property type="match status" value="1"/>
</dbReference>
<protein>
    <submittedName>
        <fullName evidence="1">Uncharacterized protein</fullName>
    </submittedName>
</protein>
<dbReference type="InterPro" id="IPR036170">
    <property type="entry name" value="YezG-like_sf"/>
</dbReference>
<evidence type="ECO:0000313" key="1">
    <source>
        <dbReference type="EMBL" id="MFB9451367.1"/>
    </source>
</evidence>
<proteinExistence type="predicted"/>
<name>A0ABV5MR68_9ACTN</name>
<reference evidence="1 2" key="1">
    <citation type="submission" date="2024-09" db="EMBL/GenBank/DDBJ databases">
        <authorList>
            <person name="Sun Q."/>
            <person name="Mori K."/>
        </authorList>
    </citation>
    <scope>NUCLEOTIDE SEQUENCE [LARGE SCALE GENOMIC DNA]</scope>
    <source>
        <strain evidence="1 2">JCM 3307</strain>
    </source>
</reference>
<dbReference type="Proteomes" id="UP001589608">
    <property type="component" value="Unassembled WGS sequence"/>
</dbReference>
<evidence type="ECO:0000313" key="2">
    <source>
        <dbReference type="Proteomes" id="UP001589608"/>
    </source>
</evidence>
<organism evidence="1 2">
    <name type="scientific">Dactylosporangium vinaceum</name>
    <dbReference type="NCBI Taxonomy" id="53362"/>
    <lineage>
        <taxon>Bacteria</taxon>
        <taxon>Bacillati</taxon>
        <taxon>Actinomycetota</taxon>
        <taxon>Actinomycetes</taxon>
        <taxon>Micromonosporales</taxon>
        <taxon>Micromonosporaceae</taxon>
        <taxon>Dactylosporangium</taxon>
    </lineage>
</organism>
<dbReference type="RefSeq" id="WP_223104386.1">
    <property type="nucleotide sequence ID" value="NZ_CP061913.1"/>
</dbReference>
<sequence>MPDDPYLDSIVAIVRKVSPPEAVRSVFEAEVDEHYTGMRMQFEGEDGPLDSSRWAEFADPWSEELTNTLLDLRDAMVSEGSLPRFGLTFTVDRDAGFDVTLTYDMPADLPWVH</sequence>